<dbReference type="RefSeq" id="WP_189516168.1">
    <property type="nucleotide sequence ID" value="NZ_BMXG01000019.1"/>
</dbReference>
<evidence type="ECO:0000313" key="3">
    <source>
        <dbReference type="Proteomes" id="UP000642829"/>
    </source>
</evidence>
<feature type="transmembrane region" description="Helical" evidence="1">
    <location>
        <begin position="261"/>
        <end position="278"/>
    </location>
</feature>
<sequence length="284" mass="29575">MAITSVLVFSHCLLNAQTFNADDWYIVSSGDPTGISDGGTSTATINFDTSGGSTNARNSYIWSYFAEEGSEVSLADGMQLTLTTSITVDYNSASSAILNGFRFGFYDSASPHQTPATAGANRIGAPADARDGWTGSFTSTVTSGAGSVFRKDVGNDAAFANSVSTTTDGLDSGVLNKSYTNGVPVSLTMIYGRIGDDMIMSGSYGGDAFSGTFTDYFASDYPSTFDTIGFFLGSQGTGGATAESMTFSDAIVTYGTIPEPSTNAAIVGIMAFGLVVLVHRKQRR</sequence>
<keyword evidence="3" id="KW-1185">Reference proteome</keyword>
<organism evidence="2 3">
    <name type="scientific">Cerasicoccus arenae</name>
    <dbReference type="NCBI Taxonomy" id="424488"/>
    <lineage>
        <taxon>Bacteria</taxon>
        <taxon>Pseudomonadati</taxon>
        <taxon>Verrucomicrobiota</taxon>
        <taxon>Opitutia</taxon>
        <taxon>Puniceicoccales</taxon>
        <taxon>Cerasicoccaceae</taxon>
        <taxon>Cerasicoccus</taxon>
    </lineage>
</organism>
<reference evidence="2" key="1">
    <citation type="journal article" date="2014" name="Int. J. Syst. Evol. Microbiol.">
        <title>Complete genome sequence of Corynebacterium casei LMG S-19264T (=DSM 44701T), isolated from a smear-ripened cheese.</title>
        <authorList>
            <consortium name="US DOE Joint Genome Institute (JGI-PGF)"/>
            <person name="Walter F."/>
            <person name="Albersmeier A."/>
            <person name="Kalinowski J."/>
            <person name="Ruckert C."/>
        </authorList>
    </citation>
    <scope>NUCLEOTIDE SEQUENCE</scope>
    <source>
        <strain evidence="2">KCTC 12870</strain>
    </source>
</reference>
<keyword evidence="1" id="KW-0812">Transmembrane</keyword>
<proteinExistence type="predicted"/>
<evidence type="ECO:0000256" key="1">
    <source>
        <dbReference type="SAM" id="Phobius"/>
    </source>
</evidence>
<dbReference type="EMBL" id="BMXG01000019">
    <property type="protein sequence ID" value="GHC08498.1"/>
    <property type="molecule type" value="Genomic_DNA"/>
</dbReference>
<dbReference type="AlphaFoldDB" id="A0A8J3DJL7"/>
<gene>
    <name evidence="2" type="ORF">GCM10007047_27250</name>
</gene>
<keyword evidence="1" id="KW-1133">Transmembrane helix</keyword>
<protein>
    <submittedName>
        <fullName evidence="2">Uncharacterized protein</fullName>
    </submittedName>
</protein>
<accession>A0A8J3DJL7</accession>
<comment type="caution">
    <text evidence="2">The sequence shown here is derived from an EMBL/GenBank/DDBJ whole genome shotgun (WGS) entry which is preliminary data.</text>
</comment>
<keyword evidence="1" id="KW-0472">Membrane</keyword>
<reference evidence="2" key="2">
    <citation type="submission" date="2020-09" db="EMBL/GenBank/DDBJ databases">
        <authorList>
            <person name="Sun Q."/>
            <person name="Kim S."/>
        </authorList>
    </citation>
    <scope>NUCLEOTIDE SEQUENCE</scope>
    <source>
        <strain evidence="2">KCTC 12870</strain>
    </source>
</reference>
<name>A0A8J3DJL7_9BACT</name>
<dbReference type="Proteomes" id="UP000642829">
    <property type="component" value="Unassembled WGS sequence"/>
</dbReference>
<evidence type="ECO:0000313" key="2">
    <source>
        <dbReference type="EMBL" id="GHC08498.1"/>
    </source>
</evidence>